<dbReference type="PIR" id="E75014">
    <property type="entry name" value="E75014"/>
</dbReference>
<keyword evidence="3" id="KW-1185">Reference proteome</keyword>
<keyword evidence="1" id="KW-0812">Transmembrane</keyword>
<dbReference type="Proteomes" id="UP000000810">
    <property type="component" value="Chromosome"/>
</dbReference>
<accession>Q9UY57</accession>
<gene>
    <name evidence="2" type="ORF">PAB1256</name>
</gene>
<dbReference type="STRING" id="272844.PAB1256"/>
<dbReference type="eggNOG" id="arCOG07815">
    <property type="taxonomic scope" value="Archaea"/>
</dbReference>
<evidence type="ECO:0008006" key="4">
    <source>
        <dbReference type="Google" id="ProtNLM"/>
    </source>
</evidence>
<dbReference type="KEGG" id="pab:PAB1256"/>
<dbReference type="PATRIC" id="fig|272844.11.peg.1765"/>
<feature type="transmembrane region" description="Helical" evidence="1">
    <location>
        <begin position="246"/>
        <end position="264"/>
    </location>
</feature>
<evidence type="ECO:0000313" key="3">
    <source>
        <dbReference type="Proteomes" id="UP000000810"/>
    </source>
</evidence>
<organism evidence="2 3">
    <name type="scientific">Pyrococcus abyssi (strain GE5 / Orsay)</name>
    <dbReference type="NCBI Taxonomy" id="272844"/>
    <lineage>
        <taxon>Archaea</taxon>
        <taxon>Methanobacteriati</taxon>
        <taxon>Methanobacteriota</taxon>
        <taxon>Thermococci</taxon>
        <taxon>Thermococcales</taxon>
        <taxon>Thermococcaceae</taxon>
        <taxon>Pyrococcus</taxon>
    </lineage>
</organism>
<protein>
    <recommendedName>
        <fullName evidence="4">Transmembrane protein</fullName>
    </recommendedName>
</protein>
<dbReference type="AlphaFoldDB" id="Q9UY57"/>
<sequence length="287" mass="32181">MLNVKKGIIVVVLFLIGFLSAPVSSLVLKTNITLPSKIESGARVDFVLEISDIQGQCIYIETDLDQDKGRDIFNLTGIEYSFIKKGPKGKSILICGNFRGKSLKIPIHGIVPSGVIIQKVSIKARNETKVLVLKSFDTSDHYYYLVKDLSTKDGPEIDKDFTPFKIKNPEYDQLINEINSLNATDAKQIALKMLDYGLFDIVKNDLMPIFKNYDPTTAKKLSECEKALNLSQKELQETQSKAQKNLFVGIGIGVIIGVFIGYIIGHNRGYKKGWDECNKRKTKIKKK</sequence>
<keyword evidence="1" id="KW-0472">Membrane</keyword>
<keyword evidence="1" id="KW-1133">Transmembrane helix</keyword>
<dbReference type="HOGENOM" id="CLU_968447_0_0_2"/>
<evidence type="ECO:0000313" key="2">
    <source>
        <dbReference type="EMBL" id="CAB50555.1"/>
    </source>
</evidence>
<dbReference type="EMBL" id="AJ248288">
    <property type="protein sequence ID" value="CAB50555.1"/>
    <property type="molecule type" value="Genomic_DNA"/>
</dbReference>
<proteinExistence type="predicted"/>
<evidence type="ECO:0000256" key="1">
    <source>
        <dbReference type="SAM" id="Phobius"/>
    </source>
</evidence>
<name>Q9UY57_PYRAB</name>
<reference evidence="2 3" key="1">
    <citation type="journal article" date="2003" name="Mol. Microbiol.">
        <title>An integrated analysis of the genome of the hyperthermophilic archaeon Pyrococcus abyssi.</title>
        <authorList>
            <person name="Cohen G."/>
            <person name="Barbe V."/>
            <person name="Flament D."/>
            <person name="Galperin M."/>
            <person name="Heilig R."/>
            <person name="Ripp R."/>
            <person name="Lecompte O."/>
            <person name="Prieur D."/>
            <person name="Poch O."/>
            <person name="Quellerou J."/>
            <person name="Thierry J.C."/>
            <person name="Van der Oost J."/>
            <person name="Weissenbach J."/>
            <person name="Zivanovic Y."/>
            <person name="Forterre P."/>
        </authorList>
    </citation>
    <scope>NUCLEOTIDE SEQUENCE [LARGE SCALE GENOMIC DNA]</scope>
    <source>
        <strain evidence="3">GE5 / Orsay</strain>
    </source>
</reference>